<proteinExistence type="predicted"/>
<accession>A0ABR2ZJT7</accession>
<gene>
    <name evidence="2" type="primary">N19M</name>
    <name evidence="2" type="ORF">AAF712_011204</name>
</gene>
<dbReference type="PANTHER" id="PTHR38488">
    <property type="entry name" value="OXIDOREDUCTASE 9.5 KDA SUBUNIT, PUTATIVE (AFU_ORTHOLOGUE AFUA_5G08980)-RELATED"/>
    <property type="match status" value="1"/>
</dbReference>
<protein>
    <submittedName>
        <fullName evidence="2">N19m, NADH-ubiquinone oxidoreductase 9.5 kDa subunit</fullName>
    </submittedName>
</protein>
<dbReference type="InterPro" id="IPR039961">
    <property type="entry name" value="Nuo9.5"/>
</dbReference>
<comment type="caution">
    <text evidence="2">The sequence shown here is derived from an EMBL/GenBank/DDBJ whole genome shotgun (WGS) entry which is preliminary data.</text>
</comment>
<keyword evidence="1" id="KW-0812">Transmembrane</keyword>
<evidence type="ECO:0000313" key="2">
    <source>
        <dbReference type="EMBL" id="KAL0061920.1"/>
    </source>
</evidence>
<dbReference type="EMBL" id="JBBXMP010000119">
    <property type="protein sequence ID" value="KAL0061920.1"/>
    <property type="molecule type" value="Genomic_DNA"/>
</dbReference>
<reference evidence="2 3" key="1">
    <citation type="submission" date="2024-05" db="EMBL/GenBank/DDBJ databases">
        <title>A draft genome resource for the thread blight pathogen Marasmius tenuissimus strain MS-2.</title>
        <authorList>
            <person name="Yulfo-Soto G.E."/>
            <person name="Baruah I.K."/>
            <person name="Amoako-Attah I."/>
            <person name="Bukari Y."/>
            <person name="Meinhardt L.W."/>
            <person name="Bailey B.A."/>
            <person name="Cohen S.P."/>
        </authorList>
    </citation>
    <scope>NUCLEOTIDE SEQUENCE [LARGE SCALE GENOMIC DNA]</scope>
    <source>
        <strain evidence="2 3">MS-2</strain>
    </source>
</reference>
<feature type="transmembrane region" description="Helical" evidence="1">
    <location>
        <begin position="24"/>
        <end position="42"/>
    </location>
</feature>
<evidence type="ECO:0000313" key="3">
    <source>
        <dbReference type="Proteomes" id="UP001437256"/>
    </source>
</evidence>
<dbReference type="Proteomes" id="UP001437256">
    <property type="component" value="Unassembled WGS sequence"/>
</dbReference>
<keyword evidence="1" id="KW-0472">Membrane</keyword>
<dbReference type="PANTHER" id="PTHR38488:SF1">
    <property type="entry name" value="OXIDOREDUCTASE 9.5 KDA SUBUNIT, PUTATIVE (AFU_ORTHOLOGUE AFUA_5G08980)-RELATED"/>
    <property type="match status" value="1"/>
</dbReference>
<evidence type="ECO:0000256" key="1">
    <source>
        <dbReference type="SAM" id="Phobius"/>
    </source>
</evidence>
<organism evidence="2 3">
    <name type="scientific">Marasmius tenuissimus</name>
    <dbReference type="NCBI Taxonomy" id="585030"/>
    <lineage>
        <taxon>Eukaryota</taxon>
        <taxon>Fungi</taxon>
        <taxon>Dikarya</taxon>
        <taxon>Basidiomycota</taxon>
        <taxon>Agaricomycotina</taxon>
        <taxon>Agaricomycetes</taxon>
        <taxon>Agaricomycetidae</taxon>
        <taxon>Agaricales</taxon>
        <taxon>Marasmiineae</taxon>
        <taxon>Marasmiaceae</taxon>
        <taxon>Marasmius</taxon>
    </lineage>
</organism>
<name>A0ABR2ZJT7_9AGAR</name>
<sequence>MASLFSPFRRSYNYMFRLAHEKPAIFYSCVVGAIGPVLVVAVPPIRESFGYRSAEMPPTTYPLPRRARREMTGYDDE</sequence>
<keyword evidence="1" id="KW-1133">Transmembrane helix</keyword>
<keyword evidence="3" id="KW-1185">Reference proteome</keyword>
<dbReference type="CDD" id="cd22903">
    <property type="entry name" value="NI9M"/>
    <property type="match status" value="1"/>
</dbReference>